<comment type="caution">
    <text evidence="12">The sequence shown here is derived from an EMBL/GenBank/DDBJ whole genome shotgun (WGS) entry which is preliminary data.</text>
</comment>
<keyword evidence="13" id="KW-1185">Reference proteome</keyword>
<dbReference type="InterPro" id="IPR035965">
    <property type="entry name" value="PAS-like_dom_sf"/>
</dbReference>
<evidence type="ECO:0000259" key="9">
    <source>
        <dbReference type="PROSITE" id="PS50109"/>
    </source>
</evidence>
<name>A0A6M0Q8S4_9BACI</name>
<dbReference type="Gene3D" id="3.30.450.20">
    <property type="entry name" value="PAS domain"/>
    <property type="match status" value="3"/>
</dbReference>
<evidence type="ECO:0000256" key="6">
    <source>
        <dbReference type="ARBA" id="ARBA00022777"/>
    </source>
</evidence>
<dbReference type="PROSITE" id="PS50113">
    <property type="entry name" value="PAC"/>
    <property type="match status" value="3"/>
</dbReference>
<feature type="domain" description="PAC" evidence="11">
    <location>
        <begin position="326"/>
        <end position="378"/>
    </location>
</feature>
<evidence type="ECO:0000256" key="5">
    <source>
        <dbReference type="ARBA" id="ARBA00022741"/>
    </source>
</evidence>
<proteinExistence type="predicted"/>
<dbReference type="Gene3D" id="3.30.565.10">
    <property type="entry name" value="Histidine kinase-like ATPase, C-terminal domain"/>
    <property type="match status" value="1"/>
</dbReference>
<evidence type="ECO:0000256" key="4">
    <source>
        <dbReference type="ARBA" id="ARBA00022679"/>
    </source>
</evidence>
<dbReference type="Pfam" id="PF08448">
    <property type="entry name" value="PAS_4"/>
    <property type="match status" value="1"/>
</dbReference>
<dbReference type="PROSITE" id="PS50109">
    <property type="entry name" value="HIS_KIN"/>
    <property type="match status" value="1"/>
</dbReference>
<dbReference type="SMART" id="SM00388">
    <property type="entry name" value="HisKA"/>
    <property type="match status" value="1"/>
</dbReference>
<reference evidence="12 13" key="1">
    <citation type="submission" date="2020-02" db="EMBL/GenBank/DDBJ databases">
        <title>Bacillus aquiflavi sp. nov., isolated from yellow water of strong flavor Chinese baijiu in Yibin region of China.</title>
        <authorList>
            <person name="Xie J."/>
        </authorList>
    </citation>
    <scope>NUCLEOTIDE SEQUENCE [LARGE SCALE GENOMIC DNA]</scope>
    <source>
        <strain evidence="12 13">SA4</strain>
    </source>
</reference>
<dbReference type="PRINTS" id="PR00344">
    <property type="entry name" value="BCTRLSENSOR"/>
</dbReference>
<keyword evidence="3" id="KW-0597">Phosphoprotein</keyword>
<dbReference type="PANTHER" id="PTHR43065">
    <property type="entry name" value="SENSOR HISTIDINE KINASE"/>
    <property type="match status" value="1"/>
</dbReference>
<sequence length="595" mass="66611">MTKSYKELDLINQELYYRAFSYAPIGMALLNQSGNILKVNSSLCDFLGYKEDELLNKNVVEVSHSEDLQVDLALDSRLEDGEFSSYEMEKRYIHKSGEIIWGLLKVSKVEVSGEVFTIGQVVDITASKQAEIEKKRLKSFYDLSSEGIGIFDLEGNIIQVNKAFEKIFGYEEFEIKGRKLPVTPELSKSDAIYLIKETVEGRMVNDFETIKQRKDGRLITTSINMSPICDDLGNVAALAGMVRDITDQKEVFTLLQSFLTNNLDPILIFDAEGKLVQTNNAMVQTFGWSTRELIGLYMGELPLIPAKYTHEVDEIKKIVKDGGGIRELETIRLKKDGTLLDVLMTSFPIKDHQDLINGFAIIYRDITERKKSEELMVQSEKLSIAGQLSAAIAHEIRNPITAIKGFMNLLQNSQEKTLYYEVVNSEIGRIETILSELLNLAKPQKAVFTEADISVIVGQVITLLEAEANMNNIEIIKGFDAVLPEIVCDENQIKQVIINFIKNAMEAMPEGGKLKIDIHTENTSVLVRFSDTGCGIPKEILAKIGQPFYTTKEKGTGLGFMISKRIINDHNGTVTISSEENKGTVIEIHIPVKVA</sequence>
<keyword evidence="6" id="KW-0418">Kinase</keyword>
<dbReference type="Gene3D" id="1.10.287.130">
    <property type="match status" value="1"/>
</dbReference>
<dbReference type="PANTHER" id="PTHR43065:SF34">
    <property type="entry name" value="SPORULATION KINASE A"/>
    <property type="match status" value="1"/>
</dbReference>
<dbReference type="InterPro" id="IPR003594">
    <property type="entry name" value="HATPase_dom"/>
</dbReference>
<dbReference type="CDD" id="cd00075">
    <property type="entry name" value="HATPase"/>
    <property type="match status" value="1"/>
</dbReference>
<dbReference type="RefSeq" id="WP_163180221.1">
    <property type="nucleotide sequence ID" value="NZ_JAAIWM010000004.1"/>
</dbReference>
<dbReference type="SMART" id="SM00387">
    <property type="entry name" value="HATPase_c"/>
    <property type="match status" value="1"/>
</dbReference>
<dbReference type="Pfam" id="PF13426">
    <property type="entry name" value="PAS_9"/>
    <property type="match status" value="2"/>
</dbReference>
<evidence type="ECO:0000256" key="2">
    <source>
        <dbReference type="ARBA" id="ARBA00012438"/>
    </source>
</evidence>
<evidence type="ECO:0000256" key="7">
    <source>
        <dbReference type="ARBA" id="ARBA00022840"/>
    </source>
</evidence>
<dbReference type="SMART" id="SM00086">
    <property type="entry name" value="PAC"/>
    <property type="match status" value="3"/>
</dbReference>
<evidence type="ECO:0000256" key="8">
    <source>
        <dbReference type="ARBA" id="ARBA00023012"/>
    </source>
</evidence>
<dbReference type="SUPFAM" id="SSF55874">
    <property type="entry name" value="ATPase domain of HSP90 chaperone/DNA topoisomerase II/histidine kinase"/>
    <property type="match status" value="1"/>
</dbReference>
<evidence type="ECO:0000256" key="1">
    <source>
        <dbReference type="ARBA" id="ARBA00000085"/>
    </source>
</evidence>
<dbReference type="GO" id="GO:0000155">
    <property type="term" value="F:phosphorelay sensor kinase activity"/>
    <property type="evidence" value="ECO:0007669"/>
    <property type="project" value="InterPro"/>
</dbReference>
<evidence type="ECO:0000313" key="13">
    <source>
        <dbReference type="Proteomes" id="UP000481043"/>
    </source>
</evidence>
<dbReference type="InterPro" id="IPR001610">
    <property type="entry name" value="PAC"/>
</dbReference>
<organism evidence="12 13">
    <name type="scientific">Bacillus mesophilus</name>
    <dbReference type="NCBI Taxonomy" id="1808955"/>
    <lineage>
        <taxon>Bacteria</taxon>
        <taxon>Bacillati</taxon>
        <taxon>Bacillota</taxon>
        <taxon>Bacilli</taxon>
        <taxon>Bacillales</taxon>
        <taxon>Bacillaceae</taxon>
        <taxon>Bacillus</taxon>
    </lineage>
</organism>
<dbReference type="EC" id="2.7.13.3" evidence="2"/>
<dbReference type="Proteomes" id="UP000481043">
    <property type="component" value="Unassembled WGS sequence"/>
</dbReference>
<feature type="domain" description="PAC" evidence="11">
    <location>
        <begin position="86"/>
        <end position="136"/>
    </location>
</feature>
<dbReference type="SUPFAM" id="SSF47384">
    <property type="entry name" value="Homodimeric domain of signal transducing histidine kinase"/>
    <property type="match status" value="1"/>
</dbReference>
<dbReference type="GO" id="GO:0005524">
    <property type="term" value="F:ATP binding"/>
    <property type="evidence" value="ECO:0007669"/>
    <property type="project" value="UniProtKB-KW"/>
</dbReference>
<dbReference type="InterPro" id="IPR013656">
    <property type="entry name" value="PAS_4"/>
</dbReference>
<dbReference type="InterPro" id="IPR036890">
    <property type="entry name" value="HATPase_C_sf"/>
</dbReference>
<evidence type="ECO:0000256" key="3">
    <source>
        <dbReference type="ARBA" id="ARBA00022553"/>
    </source>
</evidence>
<dbReference type="PROSITE" id="PS50112">
    <property type="entry name" value="PAS"/>
    <property type="match status" value="3"/>
</dbReference>
<feature type="domain" description="PAS" evidence="10">
    <location>
        <begin position="247"/>
        <end position="295"/>
    </location>
</feature>
<dbReference type="AlphaFoldDB" id="A0A6M0Q8S4"/>
<dbReference type="EMBL" id="JAAIWM010000004">
    <property type="protein sequence ID" value="NEY72776.1"/>
    <property type="molecule type" value="Genomic_DNA"/>
</dbReference>
<dbReference type="SMART" id="SM00091">
    <property type="entry name" value="PAS"/>
    <property type="match status" value="3"/>
</dbReference>
<evidence type="ECO:0000259" key="11">
    <source>
        <dbReference type="PROSITE" id="PS50113"/>
    </source>
</evidence>
<dbReference type="Pfam" id="PF00512">
    <property type="entry name" value="HisKA"/>
    <property type="match status" value="1"/>
</dbReference>
<feature type="domain" description="PAC" evidence="11">
    <location>
        <begin position="197"/>
        <end position="257"/>
    </location>
</feature>
<dbReference type="InterPro" id="IPR000700">
    <property type="entry name" value="PAS-assoc_C"/>
</dbReference>
<dbReference type="InterPro" id="IPR005467">
    <property type="entry name" value="His_kinase_dom"/>
</dbReference>
<feature type="domain" description="Histidine kinase" evidence="9">
    <location>
        <begin position="391"/>
        <end position="594"/>
    </location>
</feature>
<dbReference type="InterPro" id="IPR000014">
    <property type="entry name" value="PAS"/>
</dbReference>
<dbReference type="Pfam" id="PF02518">
    <property type="entry name" value="HATPase_c"/>
    <property type="match status" value="1"/>
</dbReference>
<dbReference type="InterPro" id="IPR036097">
    <property type="entry name" value="HisK_dim/P_sf"/>
</dbReference>
<feature type="domain" description="PAS" evidence="10">
    <location>
        <begin position="12"/>
        <end position="67"/>
    </location>
</feature>
<keyword evidence="5" id="KW-0547">Nucleotide-binding</keyword>
<dbReference type="InterPro" id="IPR004358">
    <property type="entry name" value="Sig_transdc_His_kin-like_C"/>
</dbReference>
<comment type="catalytic activity">
    <reaction evidence="1">
        <text>ATP + protein L-histidine = ADP + protein N-phospho-L-histidine.</text>
        <dbReference type="EC" id="2.7.13.3"/>
    </reaction>
</comment>
<dbReference type="CDD" id="cd00082">
    <property type="entry name" value="HisKA"/>
    <property type="match status" value="1"/>
</dbReference>
<dbReference type="CDD" id="cd00130">
    <property type="entry name" value="PAS"/>
    <property type="match status" value="3"/>
</dbReference>
<keyword evidence="7" id="KW-0067">ATP-binding</keyword>
<evidence type="ECO:0000259" key="10">
    <source>
        <dbReference type="PROSITE" id="PS50112"/>
    </source>
</evidence>
<keyword evidence="8" id="KW-0902">Two-component regulatory system</keyword>
<accession>A0A6M0Q8S4</accession>
<dbReference type="InterPro" id="IPR003661">
    <property type="entry name" value="HisK_dim/P_dom"/>
</dbReference>
<gene>
    <name evidence="12" type="ORF">G4D63_13645</name>
</gene>
<dbReference type="SUPFAM" id="SSF55785">
    <property type="entry name" value="PYP-like sensor domain (PAS domain)"/>
    <property type="match status" value="3"/>
</dbReference>
<dbReference type="NCBIfam" id="TIGR00229">
    <property type="entry name" value="sensory_box"/>
    <property type="match status" value="3"/>
</dbReference>
<evidence type="ECO:0000313" key="12">
    <source>
        <dbReference type="EMBL" id="NEY72776.1"/>
    </source>
</evidence>
<keyword evidence="4" id="KW-0808">Transferase</keyword>
<feature type="domain" description="PAS" evidence="10">
    <location>
        <begin position="133"/>
        <end position="206"/>
    </location>
</feature>
<protein>
    <recommendedName>
        <fullName evidence="2">histidine kinase</fullName>
        <ecNumber evidence="2">2.7.13.3</ecNumber>
    </recommendedName>
</protein>